<evidence type="ECO:0000256" key="2">
    <source>
        <dbReference type="ARBA" id="ARBA00022729"/>
    </source>
</evidence>
<proteinExistence type="inferred from homology"/>
<evidence type="ECO:0000256" key="6">
    <source>
        <dbReference type="ARBA" id="ARBA00023316"/>
    </source>
</evidence>
<keyword evidence="6" id="KW-0961">Cell wall biogenesis/degradation</keyword>
<feature type="chain" id="PRO_5019366107" evidence="10">
    <location>
        <begin position="23"/>
        <end position="365"/>
    </location>
</feature>
<dbReference type="GO" id="GO:0009002">
    <property type="term" value="F:serine-type D-Ala-D-Ala carboxypeptidase activity"/>
    <property type="evidence" value="ECO:0007669"/>
    <property type="project" value="InterPro"/>
</dbReference>
<keyword evidence="13" id="KW-1185">Reference proteome</keyword>
<evidence type="ECO:0000313" key="13">
    <source>
        <dbReference type="Proteomes" id="UP000278085"/>
    </source>
</evidence>
<dbReference type="PANTHER" id="PTHR21581">
    <property type="entry name" value="D-ALANYL-D-ALANINE CARBOXYPEPTIDASE"/>
    <property type="match status" value="1"/>
</dbReference>
<keyword evidence="5" id="KW-0573">Peptidoglycan synthesis</keyword>
<evidence type="ECO:0000256" key="10">
    <source>
        <dbReference type="SAM" id="SignalP"/>
    </source>
</evidence>
<evidence type="ECO:0000256" key="5">
    <source>
        <dbReference type="ARBA" id="ARBA00022984"/>
    </source>
</evidence>
<evidence type="ECO:0000256" key="4">
    <source>
        <dbReference type="ARBA" id="ARBA00022960"/>
    </source>
</evidence>
<gene>
    <name evidence="12" type="ORF">EJB06_18195</name>
</gene>
<evidence type="ECO:0000256" key="9">
    <source>
        <dbReference type="RuleBase" id="RU004016"/>
    </source>
</evidence>
<feature type="active site" description="Acyl-ester intermediate" evidence="7">
    <location>
        <position position="148"/>
    </location>
</feature>
<dbReference type="Pfam" id="PF00768">
    <property type="entry name" value="Peptidase_S11"/>
    <property type="match status" value="1"/>
</dbReference>
<evidence type="ECO:0000256" key="3">
    <source>
        <dbReference type="ARBA" id="ARBA00022801"/>
    </source>
</evidence>
<evidence type="ECO:0000259" key="11">
    <source>
        <dbReference type="Pfam" id="PF00768"/>
    </source>
</evidence>
<dbReference type="GO" id="GO:0008360">
    <property type="term" value="P:regulation of cell shape"/>
    <property type="evidence" value="ECO:0007669"/>
    <property type="project" value="UniProtKB-KW"/>
</dbReference>
<sequence>MYKFVLGAIASLLLVATPPVDAKERAKAKVGVKAKAKAVVNAGKVKKPSAGKTRFKRREIAPRLMAESRNTMVRRTVMVKGKRKVVYQRVIVAASLPERVRQSAGDRAGLNQTPDPLDLKSNVAFVLDQNNAEVLFEKNANIALPIASITKLMTGLIVVEANQDMDEVLTITEDDVDHEKFTSSRLRVGSRMTRANLLHIALMSSENRAAAALGRNYPGGVAGFVEAMNAKAHQLGMNDTRYVDSSGLSSRNVASARDLAKLAMFAYNQPLLRQYSTDPKSTVDAGGRLMHYNNTNYLVAMPDWDIGLQKTGFINEAGRCLLMQTVIQGRSVIMVFLDSKGKQSRTADAGRMRRWLEALRPAGMS</sequence>
<dbReference type="GO" id="GO:0009252">
    <property type="term" value="P:peptidoglycan biosynthetic process"/>
    <property type="evidence" value="ECO:0007669"/>
    <property type="project" value="UniProtKB-KW"/>
</dbReference>
<keyword evidence="3" id="KW-0378">Hydrolase</keyword>
<dbReference type="RefSeq" id="WP_126075432.1">
    <property type="nucleotide sequence ID" value="NZ_CP051166.1"/>
</dbReference>
<comment type="caution">
    <text evidence="12">The sequence shown here is derived from an EMBL/GenBank/DDBJ whole genome shotgun (WGS) entry which is preliminary data.</text>
</comment>
<dbReference type="InterPro" id="IPR018044">
    <property type="entry name" value="Peptidase_S11"/>
</dbReference>
<keyword evidence="2 10" id="KW-0732">Signal</keyword>
<dbReference type="Gene3D" id="3.40.710.10">
    <property type="entry name" value="DD-peptidase/beta-lactamase superfamily"/>
    <property type="match status" value="1"/>
</dbReference>
<dbReference type="EMBL" id="RXLQ01000009">
    <property type="protein sequence ID" value="RSZ57620.1"/>
    <property type="molecule type" value="Genomic_DNA"/>
</dbReference>
<dbReference type="GO" id="GO:0006508">
    <property type="term" value="P:proteolysis"/>
    <property type="evidence" value="ECO:0007669"/>
    <property type="project" value="InterPro"/>
</dbReference>
<dbReference type="InterPro" id="IPR012338">
    <property type="entry name" value="Beta-lactam/transpept-like"/>
</dbReference>
<dbReference type="SUPFAM" id="SSF56601">
    <property type="entry name" value="beta-lactamase/transpeptidase-like"/>
    <property type="match status" value="1"/>
</dbReference>
<feature type="active site" evidence="7">
    <location>
        <position position="205"/>
    </location>
</feature>
<dbReference type="Proteomes" id="UP000278085">
    <property type="component" value="Unassembled WGS sequence"/>
</dbReference>
<dbReference type="PRINTS" id="PR00725">
    <property type="entry name" value="DADACBPTASE1"/>
</dbReference>
<organism evidence="12 13">
    <name type="scientific">Massilia atriviolacea</name>
    <dbReference type="NCBI Taxonomy" id="2495579"/>
    <lineage>
        <taxon>Bacteria</taxon>
        <taxon>Pseudomonadati</taxon>
        <taxon>Pseudomonadota</taxon>
        <taxon>Betaproteobacteria</taxon>
        <taxon>Burkholderiales</taxon>
        <taxon>Oxalobacteraceae</taxon>
        <taxon>Telluria group</taxon>
        <taxon>Massilia</taxon>
    </lineage>
</organism>
<dbReference type="AlphaFoldDB" id="A0A430HJD8"/>
<dbReference type="OrthoDB" id="5688590at2"/>
<evidence type="ECO:0000313" key="12">
    <source>
        <dbReference type="EMBL" id="RSZ57620.1"/>
    </source>
</evidence>
<feature type="active site" description="Proton acceptor" evidence="7">
    <location>
        <position position="151"/>
    </location>
</feature>
<reference evidence="12 13" key="1">
    <citation type="submission" date="2018-12" db="EMBL/GenBank/DDBJ databases">
        <authorList>
            <person name="Yang E."/>
        </authorList>
    </citation>
    <scope>NUCLEOTIDE SEQUENCE [LARGE SCALE GENOMIC DNA]</scope>
    <source>
        <strain evidence="12 13">SOD</strain>
    </source>
</reference>
<name>A0A430HJD8_9BURK</name>
<feature type="domain" description="Peptidase S11 D-alanyl-D-alanine carboxypeptidase A N-terminal" evidence="11">
    <location>
        <begin position="113"/>
        <end position="340"/>
    </location>
</feature>
<dbReference type="InterPro" id="IPR001967">
    <property type="entry name" value="Peptidase_S11_N"/>
</dbReference>
<keyword evidence="4" id="KW-0133">Cell shape</keyword>
<evidence type="ECO:0000256" key="7">
    <source>
        <dbReference type="PIRSR" id="PIRSR618044-1"/>
    </source>
</evidence>
<evidence type="ECO:0000256" key="8">
    <source>
        <dbReference type="PIRSR" id="PIRSR618044-2"/>
    </source>
</evidence>
<dbReference type="PANTHER" id="PTHR21581:SF26">
    <property type="entry name" value="D-ALANYL-D-ALANINE ENDOPEPTIDASE"/>
    <property type="match status" value="1"/>
</dbReference>
<feature type="signal peptide" evidence="10">
    <location>
        <begin position="1"/>
        <end position="22"/>
    </location>
</feature>
<comment type="similarity">
    <text evidence="1 9">Belongs to the peptidase S11 family.</text>
</comment>
<dbReference type="NCBIfam" id="NF008668">
    <property type="entry name" value="PRK11669.1"/>
    <property type="match status" value="1"/>
</dbReference>
<evidence type="ECO:0000256" key="1">
    <source>
        <dbReference type="ARBA" id="ARBA00007164"/>
    </source>
</evidence>
<accession>A0A430HJD8</accession>
<protein>
    <submittedName>
        <fullName evidence="12">D-alanyl-D-alanine endopeptidase</fullName>
    </submittedName>
</protein>
<feature type="binding site" evidence="8">
    <location>
        <position position="310"/>
    </location>
    <ligand>
        <name>substrate</name>
    </ligand>
</feature>
<dbReference type="GO" id="GO:0071555">
    <property type="term" value="P:cell wall organization"/>
    <property type="evidence" value="ECO:0007669"/>
    <property type="project" value="UniProtKB-KW"/>
</dbReference>